<feature type="site" description="Interaction with DNA substrate" evidence="6">
    <location>
        <position position="309"/>
    </location>
</feature>
<dbReference type="PANTHER" id="PTHR22748">
    <property type="entry name" value="AP ENDONUCLEASE"/>
    <property type="match status" value="1"/>
</dbReference>
<evidence type="ECO:0000259" key="8">
    <source>
        <dbReference type="Pfam" id="PF03372"/>
    </source>
</evidence>
<dbReference type="PANTHER" id="PTHR22748:SF26">
    <property type="entry name" value="ENDONUCLEASE_EXONUCLEASE_PHOSPHATASE DOMAIN-CONTAINING PROTEIN"/>
    <property type="match status" value="1"/>
</dbReference>
<protein>
    <recommendedName>
        <fullName evidence="8">Endonuclease/exonuclease/phosphatase domain-containing protein</fullName>
    </recommendedName>
</protein>
<dbReference type="AlphaFoldDB" id="A0A388MEF9"/>
<dbReference type="GO" id="GO:0006284">
    <property type="term" value="P:base-excision repair"/>
    <property type="evidence" value="ECO:0007669"/>
    <property type="project" value="TreeGrafter"/>
</dbReference>
<dbReference type="Gene3D" id="3.60.10.10">
    <property type="entry name" value="Endonuclease/exonuclease/phosphatase"/>
    <property type="match status" value="1"/>
</dbReference>
<evidence type="ECO:0000256" key="2">
    <source>
        <dbReference type="ARBA" id="ARBA00022723"/>
    </source>
</evidence>
<keyword evidence="10" id="KW-1185">Reference proteome</keyword>
<feature type="binding site" evidence="5">
    <location>
        <position position="243"/>
    </location>
    <ligand>
        <name>Mg(2+)</name>
        <dbReference type="ChEBI" id="CHEBI:18420"/>
        <label>1</label>
    </ligand>
</feature>
<evidence type="ECO:0000256" key="6">
    <source>
        <dbReference type="PIRSR" id="PIRSR604808-3"/>
    </source>
</evidence>
<feature type="binding site" evidence="5">
    <location>
        <position position="333"/>
    </location>
    <ligand>
        <name>Mg(2+)</name>
        <dbReference type="ChEBI" id="CHEBI:18420"/>
        <label>1</label>
    </ligand>
</feature>
<feature type="domain" description="Endonuclease/exonuclease/phosphatase" evidence="8">
    <location>
        <begin position="135"/>
        <end position="334"/>
    </location>
</feature>
<dbReference type="SUPFAM" id="SSF56219">
    <property type="entry name" value="DNase I-like"/>
    <property type="match status" value="1"/>
</dbReference>
<dbReference type="InterPro" id="IPR036691">
    <property type="entry name" value="Endo/exonu/phosph_ase_sf"/>
</dbReference>
<evidence type="ECO:0000313" key="9">
    <source>
        <dbReference type="EMBL" id="GBG92893.1"/>
    </source>
</evidence>
<keyword evidence="3" id="KW-0378">Hydrolase</keyword>
<comment type="cofactor">
    <cofactor evidence="5">
        <name>Mg(2+)</name>
        <dbReference type="ChEBI" id="CHEBI:18420"/>
    </cofactor>
    <cofactor evidence="5">
        <name>Mn(2+)</name>
        <dbReference type="ChEBI" id="CHEBI:29035"/>
    </cofactor>
    <text evidence="5">Probably binds two magnesium or manganese ions per subunit.</text>
</comment>
<feature type="region of interest" description="Disordered" evidence="7">
    <location>
        <begin position="762"/>
        <end position="784"/>
    </location>
</feature>
<sequence length="826" mass="93506">MYLHLRGCWGLKSERRYHIQKHNSELVLLPNLAALMMMQRRVWTTSIAWEAAGVVVDVVAVAPVALDPVVACYDEESVQAIAVARIDGFLLGDVGSLVPIPHGRLLPQTKPSDYPELGSGADPLKRTAVGMRAVVVMVMMETKFDQGKLQQHAGWWRGRQLWAPAEGTRGGCAILLHRQFEAEILDQDAYIWGHWAWMQLRMGKETWLLMTVYAPSEPRERISFFEELPAIIPNADNIVLAGDFNTTLVPGLDSPDVAPRKTDVVMLSNLMAEQGLVDSYRTTHPADPGFTWFSSQKIGNSPPPKRRLDLVLTKGAAWDALVSISCIIETVSDHRPLVAVFELVNQLERGPGTFRLNTDLLNQQGILDWVAAHWRDWQQTKNDFETEELWLQTGLRITTRALDVFSRIQARGRRQHEQECRREIAEAEVELEAEPLAEIYWQHRRDRWLQKLEDLQVEQHVIWAQRAQEKGVIIADRMTKETFQRICPPRQNALIRELHHPFYAEAAPAKDSYSIGMYALTYFRDILTSRREPDLSLQQLQEEHDLWQFTAVKLPLEGRQKLEEPFTLNELWAAVKNGGASNSLRASPKIQGLDLGNGEQMKTGAIADDLLLVIEAVPETTREVKSLLDSYAALSVNWEKSVYFLPSDYELTGQDWGMRRVPPDVSERYLGVQVSLTDARPKQQTILQARVSERIDSSVPRELLSRWMLALAGSSGRGGGEGRGGRREEEGGKNWREVVECGVEKRREEGGGRRGKNWWVSKGKERREKSGRASADEVEVGGKRGEERRGEEVAWLVHACAHVSLASNYLRASYRAHMRALVVLSQ</sequence>
<dbReference type="GO" id="GO:0046872">
    <property type="term" value="F:metal ion binding"/>
    <property type="evidence" value="ECO:0007669"/>
    <property type="project" value="UniProtKB-KW"/>
</dbReference>
<keyword evidence="4 5" id="KW-0460">Magnesium</keyword>
<dbReference type="Proteomes" id="UP000265515">
    <property type="component" value="Unassembled WGS sequence"/>
</dbReference>
<keyword evidence="5" id="KW-0464">Manganese</keyword>
<keyword evidence="2 5" id="KW-0479">Metal-binding</keyword>
<dbReference type="GO" id="GO:0008081">
    <property type="term" value="F:phosphoric diester hydrolase activity"/>
    <property type="evidence" value="ECO:0007669"/>
    <property type="project" value="TreeGrafter"/>
</dbReference>
<organism evidence="9 10">
    <name type="scientific">Chara braunii</name>
    <name type="common">Braun's stonewort</name>
    <dbReference type="NCBI Taxonomy" id="69332"/>
    <lineage>
        <taxon>Eukaryota</taxon>
        <taxon>Viridiplantae</taxon>
        <taxon>Streptophyta</taxon>
        <taxon>Charophyceae</taxon>
        <taxon>Charales</taxon>
        <taxon>Characeae</taxon>
        <taxon>Chara</taxon>
    </lineage>
</organism>
<evidence type="ECO:0000256" key="4">
    <source>
        <dbReference type="ARBA" id="ARBA00022842"/>
    </source>
</evidence>
<dbReference type="GO" id="GO:0003906">
    <property type="term" value="F:DNA-(apurinic or apyrimidinic site) endonuclease activity"/>
    <property type="evidence" value="ECO:0007669"/>
    <property type="project" value="TreeGrafter"/>
</dbReference>
<evidence type="ECO:0000256" key="1">
    <source>
        <dbReference type="ARBA" id="ARBA00007092"/>
    </source>
</evidence>
<evidence type="ECO:0000256" key="3">
    <source>
        <dbReference type="ARBA" id="ARBA00022801"/>
    </source>
</evidence>
<dbReference type="OrthoDB" id="416119at2759"/>
<evidence type="ECO:0000256" key="5">
    <source>
        <dbReference type="PIRSR" id="PIRSR604808-2"/>
    </source>
</evidence>
<accession>A0A388MEF9</accession>
<evidence type="ECO:0000256" key="7">
    <source>
        <dbReference type="SAM" id="MobiDB-lite"/>
    </source>
</evidence>
<dbReference type="InterPro" id="IPR004808">
    <property type="entry name" value="AP_endonuc_1"/>
</dbReference>
<name>A0A388MEF9_CHABU</name>
<feature type="site" description="Interaction with DNA substrate" evidence="6">
    <location>
        <position position="334"/>
    </location>
</feature>
<comment type="caution">
    <text evidence="9">The sequence shown here is derived from an EMBL/GenBank/DDBJ whole genome shotgun (WGS) entry which is preliminary data.</text>
</comment>
<dbReference type="Pfam" id="PF03372">
    <property type="entry name" value="Exo_endo_phos"/>
    <property type="match status" value="1"/>
</dbReference>
<dbReference type="GO" id="GO:0005634">
    <property type="term" value="C:nucleus"/>
    <property type="evidence" value="ECO:0007669"/>
    <property type="project" value="TreeGrafter"/>
</dbReference>
<dbReference type="Gramene" id="GBG92893">
    <property type="protein sequence ID" value="GBG92893"/>
    <property type="gene ID" value="CBR_g57651"/>
</dbReference>
<feature type="site" description="Transition state stabilizer" evidence="6">
    <location>
        <position position="245"/>
    </location>
</feature>
<dbReference type="InterPro" id="IPR005135">
    <property type="entry name" value="Endo/exonuclease/phosphatase"/>
</dbReference>
<evidence type="ECO:0000313" key="10">
    <source>
        <dbReference type="Proteomes" id="UP000265515"/>
    </source>
</evidence>
<dbReference type="GO" id="GO:0008311">
    <property type="term" value="F:double-stranded DNA 3'-5' DNA exonuclease activity"/>
    <property type="evidence" value="ECO:0007669"/>
    <property type="project" value="TreeGrafter"/>
</dbReference>
<feature type="binding site" evidence="5">
    <location>
        <position position="334"/>
    </location>
    <ligand>
        <name>Mg(2+)</name>
        <dbReference type="ChEBI" id="CHEBI:18420"/>
        <label>1</label>
    </ligand>
</feature>
<feature type="binding site" evidence="5">
    <location>
        <position position="245"/>
    </location>
    <ligand>
        <name>Mg(2+)</name>
        <dbReference type="ChEBI" id="CHEBI:18420"/>
        <label>1</label>
    </ligand>
</feature>
<reference evidence="9 10" key="1">
    <citation type="journal article" date="2018" name="Cell">
        <title>The Chara Genome: Secondary Complexity and Implications for Plant Terrestrialization.</title>
        <authorList>
            <person name="Nishiyama T."/>
            <person name="Sakayama H."/>
            <person name="Vries J.D."/>
            <person name="Buschmann H."/>
            <person name="Saint-Marcoux D."/>
            <person name="Ullrich K.K."/>
            <person name="Haas F.B."/>
            <person name="Vanderstraeten L."/>
            <person name="Becker D."/>
            <person name="Lang D."/>
            <person name="Vosolsobe S."/>
            <person name="Rombauts S."/>
            <person name="Wilhelmsson P.K.I."/>
            <person name="Janitza P."/>
            <person name="Kern R."/>
            <person name="Heyl A."/>
            <person name="Rumpler F."/>
            <person name="Villalobos L.I.A.C."/>
            <person name="Clay J.M."/>
            <person name="Skokan R."/>
            <person name="Toyoda A."/>
            <person name="Suzuki Y."/>
            <person name="Kagoshima H."/>
            <person name="Schijlen E."/>
            <person name="Tajeshwar N."/>
            <person name="Catarino B."/>
            <person name="Hetherington A.J."/>
            <person name="Saltykova A."/>
            <person name="Bonnot C."/>
            <person name="Breuninger H."/>
            <person name="Symeonidi A."/>
            <person name="Radhakrishnan G.V."/>
            <person name="Van Nieuwerburgh F."/>
            <person name="Deforce D."/>
            <person name="Chang C."/>
            <person name="Karol K.G."/>
            <person name="Hedrich R."/>
            <person name="Ulvskov P."/>
            <person name="Glockner G."/>
            <person name="Delwiche C.F."/>
            <person name="Petrasek J."/>
            <person name="Van de Peer Y."/>
            <person name="Friml J."/>
            <person name="Beilby M."/>
            <person name="Dolan L."/>
            <person name="Kohara Y."/>
            <person name="Sugano S."/>
            <person name="Fujiyama A."/>
            <person name="Delaux P.-M."/>
            <person name="Quint M."/>
            <person name="TheiBen G."/>
            <person name="Hagemann M."/>
            <person name="Harholt J."/>
            <person name="Dunand C."/>
            <person name="Zachgo S."/>
            <person name="Langdale J."/>
            <person name="Maumus F."/>
            <person name="Straeten D.V.D."/>
            <person name="Gould S.B."/>
            <person name="Rensing S.A."/>
        </authorList>
    </citation>
    <scope>NUCLEOTIDE SEQUENCE [LARGE SCALE GENOMIC DNA]</scope>
    <source>
        <strain evidence="9 10">S276</strain>
    </source>
</reference>
<proteinExistence type="inferred from homology"/>
<dbReference type="EMBL" id="BFEA01001164">
    <property type="protein sequence ID" value="GBG92893.1"/>
    <property type="molecule type" value="Genomic_DNA"/>
</dbReference>
<comment type="similarity">
    <text evidence="1">Belongs to the DNA repair enzymes AP/ExoA family.</text>
</comment>
<gene>
    <name evidence="9" type="ORF">CBR_g57651</name>
</gene>